<dbReference type="EMBL" id="JACHIN010000011">
    <property type="protein sequence ID" value="MBB5081872.1"/>
    <property type="molecule type" value="Genomic_DNA"/>
</dbReference>
<keyword evidence="2" id="KW-1185">Reference proteome</keyword>
<dbReference type="Proteomes" id="UP000568380">
    <property type="component" value="Unassembled WGS sequence"/>
</dbReference>
<dbReference type="AlphaFoldDB" id="A0A7W8A916"/>
<evidence type="ECO:0000313" key="2">
    <source>
        <dbReference type="Proteomes" id="UP000568380"/>
    </source>
</evidence>
<organism evidence="1 2">
    <name type="scientific">Nonomuraea endophytica</name>
    <dbReference type="NCBI Taxonomy" id="714136"/>
    <lineage>
        <taxon>Bacteria</taxon>
        <taxon>Bacillati</taxon>
        <taxon>Actinomycetota</taxon>
        <taxon>Actinomycetes</taxon>
        <taxon>Streptosporangiales</taxon>
        <taxon>Streptosporangiaceae</taxon>
        <taxon>Nonomuraea</taxon>
    </lineage>
</organism>
<gene>
    <name evidence="1" type="ORF">HNR40_007367</name>
</gene>
<evidence type="ECO:0000313" key="1">
    <source>
        <dbReference type="EMBL" id="MBB5081872.1"/>
    </source>
</evidence>
<proteinExistence type="predicted"/>
<comment type="caution">
    <text evidence="1">The sequence shown here is derived from an EMBL/GenBank/DDBJ whole genome shotgun (WGS) entry which is preliminary data.</text>
</comment>
<name>A0A7W8A916_9ACTN</name>
<protein>
    <submittedName>
        <fullName evidence="1">Uncharacterized protein</fullName>
    </submittedName>
</protein>
<sequence length="268" mass="29402">MEPYQFYAPIPASTAKAQTIKDWFYRRRTQVSALAKSYTPHSTFSQDAMEALERKLRSMESFLANNGAPATAVDDFGKWLASDSDRGAWDYYVADQQAMDLVESDRQAQAMNAAAITDAKNRASGTALALSRQNAAGMMSLDKKNGRVIAGLAVVGDAGQLYTGISGKDKHGFPDHPLIARLLEGTHQAMDWPQESCAEVDALKKYLHAQPAAVTAVNQIPRNTLVFNALVWHPGGSWEGKVTSQRWQPRAACANCDQWLRKIGALRS</sequence>
<accession>A0A7W8A916</accession>
<dbReference type="RefSeq" id="WP_184969558.1">
    <property type="nucleotide sequence ID" value="NZ_JACHIN010000011.1"/>
</dbReference>
<reference evidence="1 2" key="1">
    <citation type="submission" date="2020-08" db="EMBL/GenBank/DDBJ databases">
        <title>Genomic Encyclopedia of Type Strains, Phase IV (KMG-IV): sequencing the most valuable type-strain genomes for metagenomic binning, comparative biology and taxonomic classification.</title>
        <authorList>
            <person name="Goeker M."/>
        </authorList>
    </citation>
    <scope>NUCLEOTIDE SEQUENCE [LARGE SCALE GENOMIC DNA]</scope>
    <source>
        <strain evidence="1 2">DSM 45385</strain>
    </source>
</reference>